<dbReference type="RefSeq" id="XP_003005355.1">
    <property type="nucleotide sequence ID" value="XM_003005309.1"/>
</dbReference>
<name>C9SIS9_VERA1</name>
<dbReference type="HOGENOM" id="CLU_1679290_0_0_1"/>
<dbReference type="AlphaFoldDB" id="C9SIS9"/>
<dbReference type="GeneID" id="9536772"/>
<protein>
    <submittedName>
        <fullName evidence="1">Predicted protein</fullName>
    </submittedName>
</protein>
<gene>
    <name evidence="1" type="ORF">VDBG_04961</name>
</gene>
<sequence>MWWKDSSMLASWQLDRLSIFRVSAGATISKVAMGFELSFRLRIRSNVPVNLEMELWSAERISRRGRSAMTAMLVMALYLMSSSRSMNRRLKVGGSALFSLLFVMTNFSRLRMLAMSSGRLPIELKLRSSSTRLSSVHKNWGKVSRKLEEMLRLRSDW</sequence>
<dbReference type="KEGG" id="val:VDBG_04961"/>
<evidence type="ECO:0000313" key="1">
    <source>
        <dbReference type="EMBL" id="EEY18852.1"/>
    </source>
</evidence>
<evidence type="ECO:0000313" key="2">
    <source>
        <dbReference type="Proteomes" id="UP000008698"/>
    </source>
</evidence>
<keyword evidence="2" id="KW-1185">Reference proteome</keyword>
<accession>C9SIS9</accession>
<dbReference type="EMBL" id="DS985218">
    <property type="protein sequence ID" value="EEY18852.1"/>
    <property type="molecule type" value="Genomic_DNA"/>
</dbReference>
<proteinExistence type="predicted"/>
<reference evidence="2" key="1">
    <citation type="journal article" date="2011" name="PLoS Pathog.">
        <title>Comparative genomics yields insights into niche adaptation of plant vascular wilt pathogens.</title>
        <authorList>
            <person name="Klosterman S.J."/>
            <person name="Subbarao K.V."/>
            <person name="Kang S."/>
            <person name="Veronese P."/>
            <person name="Gold S.E."/>
            <person name="Thomma B.P.H.J."/>
            <person name="Chen Z."/>
            <person name="Henrissat B."/>
            <person name="Lee Y.-H."/>
            <person name="Park J."/>
            <person name="Garcia-Pedrajas M.D."/>
            <person name="Barbara D.J."/>
            <person name="Anchieta A."/>
            <person name="de Jonge R."/>
            <person name="Santhanam P."/>
            <person name="Maruthachalam K."/>
            <person name="Atallah Z."/>
            <person name="Amyotte S.G."/>
            <person name="Paz Z."/>
            <person name="Inderbitzin P."/>
            <person name="Hayes R.J."/>
            <person name="Heiman D.I."/>
            <person name="Young S."/>
            <person name="Zeng Q."/>
            <person name="Engels R."/>
            <person name="Galagan J."/>
            <person name="Cuomo C.A."/>
            <person name="Dobinson K.F."/>
            <person name="Ma L.-J."/>
        </authorList>
    </citation>
    <scope>NUCLEOTIDE SEQUENCE [LARGE SCALE GENOMIC DNA]</scope>
    <source>
        <strain evidence="2">VaMs.102 / ATCC MYA-4576 / FGSC 10136</strain>
    </source>
</reference>
<dbReference type="Proteomes" id="UP000008698">
    <property type="component" value="Unassembled WGS sequence"/>
</dbReference>
<organism evidence="2">
    <name type="scientific">Verticillium alfalfae (strain VaMs.102 / ATCC MYA-4576 / FGSC 10136)</name>
    <name type="common">Verticillium wilt of alfalfa</name>
    <name type="synonym">Verticillium albo-atrum</name>
    <dbReference type="NCBI Taxonomy" id="526221"/>
    <lineage>
        <taxon>Eukaryota</taxon>
        <taxon>Fungi</taxon>
        <taxon>Dikarya</taxon>
        <taxon>Ascomycota</taxon>
        <taxon>Pezizomycotina</taxon>
        <taxon>Sordariomycetes</taxon>
        <taxon>Hypocreomycetidae</taxon>
        <taxon>Glomerellales</taxon>
        <taxon>Plectosphaerellaceae</taxon>
        <taxon>Verticillium</taxon>
    </lineage>
</organism>